<dbReference type="GO" id="GO:0005886">
    <property type="term" value="C:plasma membrane"/>
    <property type="evidence" value="ECO:0007669"/>
    <property type="project" value="TreeGrafter"/>
</dbReference>
<evidence type="ECO:0000256" key="3">
    <source>
        <dbReference type="ARBA" id="ARBA00022840"/>
    </source>
</evidence>
<dbReference type="InterPro" id="IPR027417">
    <property type="entry name" value="P-loop_NTPase"/>
</dbReference>
<dbReference type="AlphaFoldDB" id="A0A9D6UYM6"/>
<keyword evidence="3" id="KW-0067">ATP-binding</keyword>
<evidence type="ECO:0000256" key="1">
    <source>
        <dbReference type="ARBA" id="ARBA00022448"/>
    </source>
</evidence>
<gene>
    <name evidence="4" type="ORF">HY912_04370</name>
</gene>
<protein>
    <recommendedName>
        <fullName evidence="6">ABC transporter ATP-binding protein</fullName>
    </recommendedName>
</protein>
<dbReference type="GO" id="GO:0005524">
    <property type="term" value="F:ATP binding"/>
    <property type="evidence" value="ECO:0007669"/>
    <property type="project" value="UniProtKB-KW"/>
</dbReference>
<dbReference type="EMBL" id="JACRDE010000128">
    <property type="protein sequence ID" value="MBI5248708.1"/>
    <property type="molecule type" value="Genomic_DNA"/>
</dbReference>
<name>A0A9D6UYM6_9BACT</name>
<organism evidence="4 5">
    <name type="scientific">Desulfomonile tiedjei</name>
    <dbReference type="NCBI Taxonomy" id="2358"/>
    <lineage>
        <taxon>Bacteria</taxon>
        <taxon>Pseudomonadati</taxon>
        <taxon>Thermodesulfobacteriota</taxon>
        <taxon>Desulfomonilia</taxon>
        <taxon>Desulfomonilales</taxon>
        <taxon>Desulfomonilaceae</taxon>
        <taxon>Desulfomonile</taxon>
    </lineage>
</organism>
<evidence type="ECO:0000313" key="4">
    <source>
        <dbReference type="EMBL" id="MBI5248708.1"/>
    </source>
</evidence>
<dbReference type="SUPFAM" id="SSF52540">
    <property type="entry name" value="P-loop containing nucleoside triphosphate hydrolases"/>
    <property type="match status" value="1"/>
</dbReference>
<comment type="caution">
    <text evidence="4">The sequence shown here is derived from an EMBL/GenBank/DDBJ whole genome shotgun (WGS) entry which is preliminary data.</text>
</comment>
<dbReference type="Proteomes" id="UP000807825">
    <property type="component" value="Unassembled WGS sequence"/>
</dbReference>
<proteinExistence type="predicted"/>
<evidence type="ECO:0000313" key="5">
    <source>
        <dbReference type="Proteomes" id="UP000807825"/>
    </source>
</evidence>
<dbReference type="PANTHER" id="PTHR45772:SF3">
    <property type="entry name" value="ABC TRANSPORTER ATP-BINDING PROTEIN"/>
    <property type="match status" value="1"/>
</dbReference>
<dbReference type="PANTHER" id="PTHR45772">
    <property type="entry name" value="CONSERVED COMPONENT OF ABC TRANSPORTER FOR NATURAL AMINO ACIDS-RELATED"/>
    <property type="match status" value="1"/>
</dbReference>
<keyword evidence="2" id="KW-0547">Nucleotide-binding</keyword>
<accession>A0A9D6UYM6</accession>
<sequence>MAMSTGPDLILLDEPTAGMTREETGEAVELISRVTAGKTLIIIEHDMDVVFSLADTVTVLQNGTMLISDKPHVVREDQRVKDAYLGSD</sequence>
<evidence type="ECO:0008006" key="6">
    <source>
        <dbReference type="Google" id="ProtNLM"/>
    </source>
</evidence>
<dbReference type="Gene3D" id="3.40.50.300">
    <property type="entry name" value="P-loop containing nucleotide triphosphate hydrolases"/>
    <property type="match status" value="1"/>
</dbReference>
<reference evidence="4" key="1">
    <citation type="submission" date="2020-07" db="EMBL/GenBank/DDBJ databases">
        <title>Huge and variable diversity of episymbiotic CPR bacteria and DPANN archaea in groundwater ecosystems.</title>
        <authorList>
            <person name="He C.Y."/>
            <person name="Keren R."/>
            <person name="Whittaker M."/>
            <person name="Farag I.F."/>
            <person name="Doudna J."/>
            <person name="Cate J.H.D."/>
            <person name="Banfield J.F."/>
        </authorList>
    </citation>
    <scope>NUCLEOTIDE SEQUENCE</scope>
    <source>
        <strain evidence="4">NC_groundwater_1664_Pr3_B-0.1um_52_9</strain>
    </source>
</reference>
<evidence type="ECO:0000256" key="2">
    <source>
        <dbReference type="ARBA" id="ARBA00022741"/>
    </source>
</evidence>
<dbReference type="InterPro" id="IPR051120">
    <property type="entry name" value="ABC_AA/LPS_Transport"/>
</dbReference>
<keyword evidence="1" id="KW-0813">Transport</keyword>